<dbReference type="PANTHER" id="PTHR11972:SF58">
    <property type="entry name" value="NADPH OXIDASE 5"/>
    <property type="match status" value="1"/>
</dbReference>
<keyword evidence="5" id="KW-0106">Calcium</keyword>
<dbReference type="InterPro" id="IPR013130">
    <property type="entry name" value="Fe3_Rdtase_TM_dom"/>
</dbReference>
<keyword evidence="3 10" id="KW-0812">Transmembrane</keyword>
<dbReference type="GO" id="GO:0042554">
    <property type="term" value="P:superoxide anion generation"/>
    <property type="evidence" value="ECO:0007669"/>
    <property type="project" value="TreeGrafter"/>
</dbReference>
<dbReference type="SFLD" id="SFLDG01169">
    <property type="entry name" value="NADPH_oxidase_subgroup_(NOX)"/>
    <property type="match status" value="1"/>
</dbReference>
<dbReference type="PROSITE" id="PS00018">
    <property type="entry name" value="EF_HAND_1"/>
    <property type="match status" value="2"/>
</dbReference>
<dbReference type="SMART" id="SM00054">
    <property type="entry name" value="EFh"/>
    <property type="match status" value="3"/>
</dbReference>
<dbReference type="AlphaFoldDB" id="A0A0L7KTI3"/>
<dbReference type="Pfam" id="PF08030">
    <property type="entry name" value="NAD_binding_6"/>
    <property type="match status" value="1"/>
</dbReference>
<dbReference type="Pfam" id="PF13499">
    <property type="entry name" value="EF-hand_7"/>
    <property type="match status" value="1"/>
</dbReference>
<keyword evidence="6" id="KW-0521">NADP</keyword>
<dbReference type="InterPro" id="IPR002048">
    <property type="entry name" value="EF_hand_dom"/>
</dbReference>
<dbReference type="FunFam" id="3.40.50.80:FF:000012">
    <property type="entry name" value="NADPH oxidase, isoform B"/>
    <property type="match status" value="1"/>
</dbReference>
<keyword evidence="8" id="KW-0560">Oxidoreductase</keyword>
<feature type="transmembrane region" description="Helical" evidence="10">
    <location>
        <begin position="403"/>
        <end position="422"/>
    </location>
</feature>
<keyword evidence="4" id="KW-0274">FAD</keyword>
<reference evidence="12 13" key="1">
    <citation type="journal article" date="2015" name="Genome Biol. Evol.">
        <title>The genome of winter moth (Operophtera brumata) provides a genomic perspective on sexual dimorphism and phenology.</title>
        <authorList>
            <person name="Derks M.F."/>
            <person name="Smit S."/>
            <person name="Salis L."/>
            <person name="Schijlen E."/>
            <person name="Bossers A."/>
            <person name="Mateman C."/>
            <person name="Pijl A.S."/>
            <person name="de Ridder D."/>
            <person name="Groenen M.A."/>
            <person name="Visser M.E."/>
            <person name="Megens H.J."/>
        </authorList>
    </citation>
    <scope>NUCLEOTIDE SEQUENCE [LARGE SCALE GENOMIC DNA]</scope>
    <source>
        <strain evidence="12">WM2013NL</strain>
        <tissue evidence="12">Head and thorax</tissue>
    </source>
</reference>
<dbReference type="Pfam" id="PF13202">
    <property type="entry name" value="EF-hand_5"/>
    <property type="match status" value="1"/>
</dbReference>
<organism evidence="12 13">
    <name type="scientific">Operophtera brumata</name>
    <name type="common">Winter moth</name>
    <name type="synonym">Phalaena brumata</name>
    <dbReference type="NCBI Taxonomy" id="104452"/>
    <lineage>
        <taxon>Eukaryota</taxon>
        <taxon>Metazoa</taxon>
        <taxon>Ecdysozoa</taxon>
        <taxon>Arthropoda</taxon>
        <taxon>Hexapoda</taxon>
        <taxon>Insecta</taxon>
        <taxon>Pterygota</taxon>
        <taxon>Neoptera</taxon>
        <taxon>Endopterygota</taxon>
        <taxon>Lepidoptera</taxon>
        <taxon>Glossata</taxon>
        <taxon>Ditrysia</taxon>
        <taxon>Geometroidea</taxon>
        <taxon>Geometridae</taxon>
        <taxon>Larentiinae</taxon>
        <taxon>Operophtera</taxon>
    </lineage>
</organism>
<dbReference type="InterPro" id="IPR013112">
    <property type="entry name" value="FAD-bd_8"/>
</dbReference>
<dbReference type="Gene3D" id="3.40.50.80">
    <property type="entry name" value="Nucleotide-binding domain of ferredoxin-NADP reductase (FNR) module"/>
    <property type="match status" value="1"/>
</dbReference>
<evidence type="ECO:0000256" key="7">
    <source>
        <dbReference type="ARBA" id="ARBA00022989"/>
    </source>
</evidence>
<dbReference type="SUPFAM" id="SSF47473">
    <property type="entry name" value="EF-hand"/>
    <property type="match status" value="1"/>
</dbReference>
<sequence>YPVYFLSPKCACKDLIRVPCFQDLLERVYRLFDPENEGYLVQEDWFEFLKQRLTDDKQIDFVEQVESVAPRVGFDKNSVDRLEQLFMKTVGDQREITKEQFRKIMESKNPFFTERVFQIFDEDNSGTISLQEFIAAVHQFAGHSPEDKIRFLFKVYDMDNDGLIQHRELQHVMRVCMEENGMQFSESQLLELTAAMFEDADTQKRGAITYEAFRHMLEMHGGLLENITTSIDRWLVPPKVDSEPTNFIQKITKLKPYQLSLPYLKNNYALISYLGIFFFVNIVLFVTRCYEYRESNGFVILARGCGQCLNFTCAWVLVLMLRHCITALRVRGLGSLLPLDHHIYLHKVTGVLITGYGILHTVMHLCNFSIIVVNDPVLNKANYTLSEWLLTARPGLFGLVGGWANPTGVSLLVVLAVMFVCSQSFVRRRGSFKIFYWTHLLYVPFWVLLILHGPNFYKWFAIPGAVYLTERILRYVWMMSERSKTYISSGILLPSRVTHLVVKRPPHLEFHAGDYVFVNIPEIAFYEWHPKRVLLEPAKYINHGFESDSHLAGQNTLSPRASLGVFSPQRLLEKSRHRDLLRSESDHSFDSRGVSLLKPGVAVDAYKSPQYKDLEHRFRYMRTKPPIIAFKTPSFEDSERRRSNESILTLARRRLSKTISPDKDVESIKEKSIAEEMDTSATTLEEQALANLPVGKPLEIYIDGPYGAASSHIFHAQHAALIAAGIGVTPFASILQAIMYRYWEAKQQCPKCQHTWTASLHSHNMRLRKVDFFWINREQRSFEWFVSLLSQLEMEQAELGKECERFLEMHMYITSALQRNDMKAVGLQLALDLLHAKTRTNAGRPNWDKVFKRLQEQNKGKVTVFYCGPPQLARTLKIKCNQYGFNFRKEVF</sequence>
<evidence type="ECO:0000259" key="11">
    <source>
        <dbReference type="PROSITE" id="PS50222"/>
    </source>
</evidence>
<evidence type="ECO:0000313" key="12">
    <source>
        <dbReference type="EMBL" id="KOB66420.1"/>
    </source>
</evidence>
<dbReference type="InterPro" id="IPR011992">
    <property type="entry name" value="EF-hand-dom_pair"/>
</dbReference>
<keyword evidence="7 10" id="KW-1133">Transmembrane helix</keyword>
<dbReference type="PRINTS" id="PR00450">
    <property type="entry name" value="RECOVERIN"/>
</dbReference>
<dbReference type="InterPro" id="IPR039261">
    <property type="entry name" value="FNR_nucleotide-bd"/>
</dbReference>
<dbReference type="STRING" id="104452.A0A0L7KTI3"/>
<dbReference type="CDD" id="cd06186">
    <property type="entry name" value="NOX_Duox_like_FAD_NADP"/>
    <property type="match status" value="1"/>
</dbReference>
<evidence type="ECO:0000256" key="8">
    <source>
        <dbReference type="ARBA" id="ARBA00023002"/>
    </source>
</evidence>
<feature type="transmembrane region" description="Helical" evidence="10">
    <location>
        <begin position="268"/>
        <end position="287"/>
    </location>
</feature>
<feature type="domain" description="EF-hand" evidence="11">
    <location>
        <begin position="188"/>
        <end position="223"/>
    </location>
</feature>
<accession>A0A0L7KTI3</accession>
<protein>
    <recommendedName>
        <fullName evidence="11">EF-hand domain-containing protein</fullName>
    </recommendedName>
</protein>
<dbReference type="InterPro" id="IPR050369">
    <property type="entry name" value="RBOH/FRE"/>
</dbReference>
<keyword evidence="2" id="KW-0285">Flavoprotein</keyword>
<evidence type="ECO:0000256" key="6">
    <source>
        <dbReference type="ARBA" id="ARBA00022857"/>
    </source>
</evidence>
<dbReference type="SUPFAM" id="SSF52343">
    <property type="entry name" value="Ferredoxin reductase-like, C-terminal NADP-linked domain"/>
    <property type="match status" value="1"/>
</dbReference>
<evidence type="ECO:0000256" key="4">
    <source>
        <dbReference type="ARBA" id="ARBA00022827"/>
    </source>
</evidence>
<dbReference type="Pfam" id="PF08022">
    <property type="entry name" value="FAD_binding_8"/>
    <property type="match status" value="1"/>
</dbReference>
<dbReference type="InterPro" id="IPR013121">
    <property type="entry name" value="Fe_red_NAD-bd_6"/>
</dbReference>
<dbReference type="FunFam" id="1.10.238.10:FF:000258">
    <property type="entry name" value="NADPH oxidase, isoform B"/>
    <property type="match status" value="1"/>
</dbReference>
<feature type="transmembrane region" description="Helical" evidence="10">
    <location>
        <begin position="434"/>
        <end position="453"/>
    </location>
</feature>
<dbReference type="CDD" id="cd00051">
    <property type="entry name" value="EFh"/>
    <property type="match status" value="2"/>
</dbReference>
<dbReference type="GO" id="GO:0005509">
    <property type="term" value="F:calcium ion binding"/>
    <property type="evidence" value="ECO:0007669"/>
    <property type="project" value="InterPro"/>
</dbReference>
<gene>
    <name evidence="12" type="ORF">OBRU01_21283</name>
</gene>
<evidence type="ECO:0000313" key="13">
    <source>
        <dbReference type="Proteomes" id="UP000037510"/>
    </source>
</evidence>
<dbReference type="Pfam" id="PF01794">
    <property type="entry name" value="Ferric_reduct"/>
    <property type="match status" value="1"/>
</dbReference>
<dbReference type="GO" id="GO:0006952">
    <property type="term" value="P:defense response"/>
    <property type="evidence" value="ECO:0007669"/>
    <property type="project" value="TreeGrafter"/>
</dbReference>
<comment type="caution">
    <text evidence="12">The sequence shown here is derived from an EMBL/GenBank/DDBJ whole genome shotgun (WGS) entry which is preliminary data.</text>
</comment>
<evidence type="ECO:0000256" key="10">
    <source>
        <dbReference type="SAM" id="Phobius"/>
    </source>
</evidence>
<evidence type="ECO:0000256" key="3">
    <source>
        <dbReference type="ARBA" id="ARBA00022692"/>
    </source>
</evidence>
<keyword evidence="13" id="KW-1185">Reference proteome</keyword>
<dbReference type="GO" id="GO:0043020">
    <property type="term" value="C:NADPH oxidase complex"/>
    <property type="evidence" value="ECO:0007669"/>
    <property type="project" value="TreeGrafter"/>
</dbReference>
<comment type="subcellular location">
    <subcellularLocation>
        <location evidence="1">Membrane</location>
        <topology evidence="1">Multi-pass membrane protein</topology>
    </subcellularLocation>
</comment>
<evidence type="ECO:0000256" key="5">
    <source>
        <dbReference type="ARBA" id="ARBA00022837"/>
    </source>
</evidence>
<dbReference type="GO" id="GO:0016175">
    <property type="term" value="F:superoxide-generating NAD(P)H oxidase activity"/>
    <property type="evidence" value="ECO:0007669"/>
    <property type="project" value="TreeGrafter"/>
</dbReference>
<dbReference type="Proteomes" id="UP000037510">
    <property type="component" value="Unassembled WGS sequence"/>
</dbReference>
<proteinExistence type="predicted"/>
<keyword evidence="9 10" id="KW-0472">Membrane</keyword>
<dbReference type="PANTHER" id="PTHR11972">
    <property type="entry name" value="NADPH OXIDASE"/>
    <property type="match status" value="1"/>
</dbReference>
<feature type="domain" description="EF-hand" evidence="11">
    <location>
        <begin position="144"/>
        <end position="179"/>
    </location>
</feature>
<feature type="non-terminal residue" evidence="12">
    <location>
        <position position="1"/>
    </location>
</feature>
<dbReference type="PROSITE" id="PS50222">
    <property type="entry name" value="EF_HAND_2"/>
    <property type="match status" value="3"/>
</dbReference>
<dbReference type="InterPro" id="IPR018247">
    <property type="entry name" value="EF_Hand_1_Ca_BS"/>
</dbReference>
<feature type="domain" description="EF-hand" evidence="11">
    <location>
        <begin position="108"/>
        <end position="143"/>
    </location>
</feature>
<evidence type="ECO:0000256" key="1">
    <source>
        <dbReference type="ARBA" id="ARBA00004141"/>
    </source>
</evidence>
<evidence type="ECO:0000256" key="9">
    <source>
        <dbReference type="ARBA" id="ARBA00023136"/>
    </source>
</evidence>
<feature type="transmembrane region" description="Helical" evidence="10">
    <location>
        <begin position="308"/>
        <end position="328"/>
    </location>
</feature>
<dbReference type="EMBL" id="JTDY01005965">
    <property type="protein sequence ID" value="KOB66420.1"/>
    <property type="molecule type" value="Genomic_DNA"/>
</dbReference>
<dbReference type="Gene3D" id="1.10.238.10">
    <property type="entry name" value="EF-hand"/>
    <property type="match status" value="1"/>
</dbReference>
<evidence type="ECO:0000256" key="2">
    <source>
        <dbReference type="ARBA" id="ARBA00022630"/>
    </source>
</evidence>
<name>A0A0L7KTI3_OPEBR</name>